<protein>
    <recommendedName>
        <fullName evidence="3">Asp/Glu/hydantoin racemase</fullName>
    </recommendedName>
</protein>
<proteinExistence type="predicted"/>
<dbReference type="InterPro" id="IPR015942">
    <property type="entry name" value="Asp/Glu/hydantoin_racemase"/>
</dbReference>
<evidence type="ECO:0000313" key="1">
    <source>
        <dbReference type="EMBL" id="PJJ72865.1"/>
    </source>
</evidence>
<dbReference type="RefSeq" id="WP_157802313.1">
    <property type="nucleotide sequence ID" value="NZ_PGFF01000001.1"/>
</dbReference>
<dbReference type="Pfam" id="PF01177">
    <property type="entry name" value="Asp_Glu_race"/>
    <property type="match status" value="1"/>
</dbReference>
<dbReference type="EMBL" id="PGFF01000001">
    <property type="protein sequence ID" value="PJJ72865.1"/>
    <property type="molecule type" value="Genomic_DNA"/>
</dbReference>
<reference evidence="1 2" key="1">
    <citation type="submission" date="2017-11" db="EMBL/GenBank/DDBJ databases">
        <title>Genomic Encyclopedia of Archaeal and Bacterial Type Strains, Phase II (KMG-II): From Individual Species to Whole Genera.</title>
        <authorList>
            <person name="Goeker M."/>
        </authorList>
    </citation>
    <scope>NUCLEOTIDE SEQUENCE [LARGE SCALE GENOMIC DNA]</scope>
    <source>
        <strain evidence="1 2">DSM 27393</strain>
    </source>
</reference>
<organism evidence="1 2">
    <name type="scientific">Diaminobutyricimonas aerilata</name>
    <dbReference type="NCBI Taxonomy" id="1162967"/>
    <lineage>
        <taxon>Bacteria</taxon>
        <taxon>Bacillati</taxon>
        <taxon>Actinomycetota</taxon>
        <taxon>Actinomycetes</taxon>
        <taxon>Micrococcales</taxon>
        <taxon>Microbacteriaceae</taxon>
        <taxon>Diaminobutyricimonas</taxon>
    </lineage>
</organism>
<dbReference type="OrthoDB" id="978447at2"/>
<evidence type="ECO:0008006" key="3">
    <source>
        <dbReference type="Google" id="ProtNLM"/>
    </source>
</evidence>
<dbReference type="Proteomes" id="UP000228758">
    <property type="component" value="Unassembled WGS sequence"/>
</dbReference>
<sequence>MTGPRVGLLHTVPALAATFQELVTQSVPGADVVHAVDAGLLATAIREGVTDEVRRQVRTHVRHLVEDGAHAVLVTCSSIGEAVEEAAAEAAVPVLRVDAPMARDAVARAGEGGRIVVLATLEATLGPTGRLIQREIDAAGSGATLTATVLEGAAAARSAGDQSTHDSLVRDAVAAVDGGEAAADVIVLAQASMAAAVEGAEPGIPVLTSPSGGVAALAEALR</sequence>
<evidence type="ECO:0000313" key="2">
    <source>
        <dbReference type="Proteomes" id="UP000228758"/>
    </source>
</evidence>
<dbReference type="AlphaFoldDB" id="A0A2M9CLT1"/>
<gene>
    <name evidence="1" type="ORF">CLV46_2442</name>
</gene>
<name>A0A2M9CLT1_9MICO</name>
<dbReference type="InterPro" id="IPR001920">
    <property type="entry name" value="Asp/Glu_race"/>
</dbReference>
<dbReference type="GO" id="GO:0047661">
    <property type="term" value="F:amino-acid racemase activity"/>
    <property type="evidence" value="ECO:0007669"/>
    <property type="project" value="InterPro"/>
</dbReference>
<dbReference type="Gene3D" id="3.40.50.1860">
    <property type="match status" value="1"/>
</dbReference>
<keyword evidence="2" id="KW-1185">Reference proteome</keyword>
<accession>A0A2M9CLT1</accession>
<comment type="caution">
    <text evidence="1">The sequence shown here is derived from an EMBL/GenBank/DDBJ whole genome shotgun (WGS) entry which is preliminary data.</text>
</comment>